<evidence type="ECO:0000313" key="3">
    <source>
        <dbReference type="Proteomes" id="UP000001953"/>
    </source>
</evidence>
<dbReference type="eggNOG" id="COG1511">
    <property type="taxonomic scope" value="Bacteria"/>
</dbReference>
<dbReference type="AlphaFoldDB" id="Q1QKI0"/>
<dbReference type="Proteomes" id="UP000001953">
    <property type="component" value="Chromosome"/>
</dbReference>
<dbReference type="HOGENOM" id="CLU_022710_0_0_5"/>
<evidence type="ECO:0008006" key="4">
    <source>
        <dbReference type="Google" id="ProtNLM"/>
    </source>
</evidence>
<sequence>MTTPALNIPIRVTGQEEFKKRMNETSSLTRHVAQVATTQIIRMNAGWLAQQGAIGAATVAAGRFLSLANRLLLSYAAIKSVFMLMGYATDLAKAKIKEFNEVADKANASGFSTEFFQRITKSSGEARDKVDELSESLVNFNKASAPKLGGSELQNRIDELKKAGNLSGNTGLAAFVSANDAEARLRAIVSLINQAMQAGERLAALDLAQRAFGPQITAALRADSGYLDDMLKRADALSKTKIVSQEDLGRAIELKQRLEDAQKVLSEKFKPIQDDLAKLGFNYRENWADITESLAAAVGYATQLYSALKQVPDLLADKIGGASIWTSLTNATGAMGLNSTPESMGLIEDHGQMAANAKLRAALQNHANVTKGMREATDVQSAVRGDTSKNPVPDKTAEKNQFDKASEAIEQHTAKMRVDAEAVGLGASALEQLRAAAKLLTAAQQAGLPVNDALIAKIDRLAKSAGEAGEKLAEAKVNSEIQFGSRTALLSPEDAAIARQLAGIYGNDVPAALASSQAAALRFNGALQQVSTSIQGGLVTGLADIFDGTKSVSQGFADMGRLVIRAIEEMVIKMRIVAPIMKGLQGALGLGFADGGLVTAPLAKANGGYITGPGTARSDSIPARLSNGEFVVNAGATAKHRAVLEAINGDRIPRFADGGIVGNTPSMPMIGGSTIVAPTIAVSVQGSPGMSQADHQKMGENIGKAAMDHVRELMTKEIYNQRRPGGLLQARR</sequence>
<gene>
    <name evidence="2" type="ordered locus">Nham_2477</name>
</gene>
<feature type="region of interest" description="Disordered" evidence="1">
    <location>
        <begin position="374"/>
        <end position="401"/>
    </location>
</feature>
<dbReference type="KEGG" id="nha:Nham_2477"/>
<accession>Q1QKI0</accession>
<evidence type="ECO:0000256" key="1">
    <source>
        <dbReference type="SAM" id="MobiDB-lite"/>
    </source>
</evidence>
<dbReference type="STRING" id="323097.Nham_2477"/>
<dbReference type="OrthoDB" id="7365668at2"/>
<proteinExistence type="predicted"/>
<reference evidence="2 3" key="1">
    <citation type="submission" date="2006-03" db="EMBL/GenBank/DDBJ databases">
        <title>Complete sequence of chromosome of Nitrobacter hamburgensis X14.</title>
        <authorList>
            <consortium name="US DOE Joint Genome Institute"/>
            <person name="Copeland A."/>
            <person name="Lucas S."/>
            <person name="Lapidus A."/>
            <person name="Barry K."/>
            <person name="Detter J.C."/>
            <person name="Glavina del Rio T."/>
            <person name="Hammon N."/>
            <person name="Israni S."/>
            <person name="Dalin E."/>
            <person name="Tice H."/>
            <person name="Pitluck S."/>
            <person name="Chain P."/>
            <person name="Malfatti S."/>
            <person name="Shin M."/>
            <person name="Vergez L."/>
            <person name="Schmutz J."/>
            <person name="Larimer F."/>
            <person name="Land M."/>
            <person name="Hauser L."/>
            <person name="Kyrpides N."/>
            <person name="Ivanova N."/>
            <person name="Ward B."/>
            <person name="Arp D."/>
            <person name="Klotz M."/>
            <person name="Stein L."/>
            <person name="O'Mullan G."/>
            <person name="Starkenburg S."/>
            <person name="Sayavedra L."/>
            <person name="Poret-Peterson A.T."/>
            <person name="Gentry M.E."/>
            <person name="Bruce D."/>
            <person name="Richardson P."/>
        </authorList>
    </citation>
    <scope>NUCLEOTIDE SEQUENCE [LARGE SCALE GENOMIC DNA]</scope>
    <source>
        <strain evidence="3">DSM 10229 / NCIMB 13809 / X14</strain>
    </source>
</reference>
<dbReference type="RefSeq" id="WP_011510937.1">
    <property type="nucleotide sequence ID" value="NC_007964.1"/>
</dbReference>
<keyword evidence="3" id="KW-1185">Reference proteome</keyword>
<name>Q1QKI0_NITHX</name>
<dbReference type="EMBL" id="CP000319">
    <property type="protein sequence ID" value="ABE63267.1"/>
    <property type="molecule type" value="Genomic_DNA"/>
</dbReference>
<evidence type="ECO:0000313" key="2">
    <source>
        <dbReference type="EMBL" id="ABE63267.1"/>
    </source>
</evidence>
<protein>
    <recommendedName>
        <fullName evidence="4">Bacteriophage tail tape measure C-terminal domain-containing protein</fullName>
    </recommendedName>
</protein>
<organism evidence="2 3">
    <name type="scientific">Nitrobacter hamburgensis (strain DSM 10229 / NCIMB 13809 / X14)</name>
    <dbReference type="NCBI Taxonomy" id="323097"/>
    <lineage>
        <taxon>Bacteria</taxon>
        <taxon>Pseudomonadati</taxon>
        <taxon>Pseudomonadota</taxon>
        <taxon>Alphaproteobacteria</taxon>
        <taxon>Hyphomicrobiales</taxon>
        <taxon>Nitrobacteraceae</taxon>
        <taxon>Nitrobacter</taxon>
    </lineage>
</organism>